<protein>
    <submittedName>
        <fullName evidence="10">Precorrin-2 C(20)-methyltransferase</fullName>
        <ecNumber evidence="10">2.1.1.130</ecNumber>
    </submittedName>
</protein>
<dbReference type="InterPro" id="IPR014776">
    <property type="entry name" value="4pyrrole_Mease_sub2"/>
</dbReference>
<dbReference type="PANTHER" id="PTHR43467">
    <property type="entry name" value="COBALT-PRECORRIN-2 C(20)-METHYLTRANSFERASE"/>
    <property type="match status" value="1"/>
</dbReference>
<keyword evidence="6" id="KW-0949">S-adenosyl-L-methionine</keyword>
<dbReference type="EMBL" id="JACJFM010000054">
    <property type="protein sequence ID" value="MBB1489439.1"/>
    <property type="molecule type" value="Genomic_DNA"/>
</dbReference>
<evidence type="ECO:0000256" key="4">
    <source>
        <dbReference type="ARBA" id="ARBA00022603"/>
    </source>
</evidence>
<gene>
    <name evidence="10" type="primary">cobI</name>
    <name evidence="10" type="ORF">H4O21_22780</name>
</gene>
<evidence type="ECO:0000256" key="5">
    <source>
        <dbReference type="ARBA" id="ARBA00022679"/>
    </source>
</evidence>
<dbReference type="GO" id="GO:0009236">
    <property type="term" value="P:cobalamin biosynthetic process"/>
    <property type="evidence" value="ECO:0007669"/>
    <property type="project" value="UniProtKB-UniRule"/>
</dbReference>
<sequence>MGTLYGVGVGPGDPELLTLKALRLIQSAPVISYLTSAEKSDRTDDNKAQKAEQPVYRSQARFIAREAFALQTPVQSENQLEIPIAMPMSTDRTLANQAYDEGALQIAEQLRQGNDVIFLCEGDPLFFGSFAYLLQRLDSEFNCQVVPGISSVHAAASALQQPLTLLKESFAVVSGRHSDAQIIRALLDHDSVVIMKAGRARQRILSLLSQTGRRDDAHYLEYIGRENQRILSDMDQLEDHAGPYFSLFVINRQSSERLGDSSKGKAL</sequence>
<dbReference type="UniPathway" id="UPA00148"/>
<feature type="domain" description="Tetrapyrrole methylase" evidence="9">
    <location>
        <begin position="3"/>
        <end position="231"/>
    </location>
</feature>
<dbReference type="SUPFAM" id="SSF53790">
    <property type="entry name" value="Tetrapyrrole methylase"/>
    <property type="match status" value="1"/>
</dbReference>
<comment type="pathway">
    <text evidence="1">Cofactor biosynthesis; adenosylcobalamin biosynthesis.</text>
</comment>
<evidence type="ECO:0000256" key="3">
    <source>
        <dbReference type="ARBA" id="ARBA00022573"/>
    </source>
</evidence>
<organism evidence="10 11">
    <name type="scientific">Oceanospirillum sediminis</name>
    <dbReference type="NCBI Taxonomy" id="2760088"/>
    <lineage>
        <taxon>Bacteria</taxon>
        <taxon>Pseudomonadati</taxon>
        <taxon>Pseudomonadota</taxon>
        <taxon>Gammaproteobacteria</taxon>
        <taxon>Oceanospirillales</taxon>
        <taxon>Oceanospirillaceae</taxon>
        <taxon>Oceanospirillum</taxon>
    </lineage>
</organism>
<reference evidence="10 11" key="1">
    <citation type="submission" date="2020-08" db="EMBL/GenBank/DDBJ databases">
        <title>Oceanospirillum sp. nov. isolated from marine sediment.</title>
        <authorList>
            <person name="Ji X."/>
        </authorList>
    </citation>
    <scope>NUCLEOTIDE SEQUENCE [LARGE SCALE GENOMIC DNA]</scope>
    <source>
        <strain evidence="10 11">D5</strain>
    </source>
</reference>
<dbReference type="InterPro" id="IPR000878">
    <property type="entry name" value="4pyrrol_Mease"/>
</dbReference>
<dbReference type="PROSITE" id="PS00840">
    <property type="entry name" value="SUMT_2"/>
    <property type="match status" value="1"/>
</dbReference>
<dbReference type="Gene3D" id="3.30.950.10">
    <property type="entry name" value="Methyltransferase, Cobalt-precorrin-4 Transmethylase, Domain 2"/>
    <property type="match status" value="1"/>
</dbReference>
<evidence type="ECO:0000313" key="11">
    <source>
        <dbReference type="Proteomes" id="UP000565262"/>
    </source>
</evidence>
<evidence type="ECO:0000256" key="7">
    <source>
        <dbReference type="PIRNR" id="PIRNR036427"/>
    </source>
</evidence>
<name>A0A839IYC4_9GAMM</name>
<dbReference type="Proteomes" id="UP000565262">
    <property type="component" value="Unassembled WGS sequence"/>
</dbReference>
<dbReference type="CDD" id="cd11645">
    <property type="entry name" value="Precorrin_2_C20_MT"/>
    <property type="match status" value="1"/>
</dbReference>
<evidence type="ECO:0000256" key="1">
    <source>
        <dbReference type="ARBA" id="ARBA00004953"/>
    </source>
</evidence>
<dbReference type="PANTHER" id="PTHR43467:SF2">
    <property type="entry name" value="COBALT-PRECORRIN-2 C(20)-METHYLTRANSFERASE"/>
    <property type="match status" value="1"/>
</dbReference>
<dbReference type="InterPro" id="IPR035996">
    <property type="entry name" value="4pyrrol_Methylase_sf"/>
</dbReference>
<keyword evidence="5 8" id="KW-0808">Transferase</keyword>
<dbReference type="GO" id="GO:0032259">
    <property type="term" value="P:methylation"/>
    <property type="evidence" value="ECO:0007669"/>
    <property type="project" value="UniProtKB-KW"/>
</dbReference>
<evidence type="ECO:0000256" key="6">
    <source>
        <dbReference type="ARBA" id="ARBA00022691"/>
    </source>
</evidence>
<dbReference type="AlphaFoldDB" id="A0A839IYC4"/>
<dbReference type="InterPro" id="IPR014777">
    <property type="entry name" value="4pyrrole_Mease_sub1"/>
</dbReference>
<evidence type="ECO:0000256" key="2">
    <source>
        <dbReference type="ARBA" id="ARBA00005879"/>
    </source>
</evidence>
<proteinExistence type="inferred from homology"/>
<evidence type="ECO:0000313" key="10">
    <source>
        <dbReference type="EMBL" id="MBB1489439.1"/>
    </source>
</evidence>
<comment type="similarity">
    <text evidence="2 7 8">Belongs to the precorrin methyltransferase family.</text>
</comment>
<dbReference type="GO" id="GO:0030788">
    <property type="term" value="F:precorrin-2 C20-methyltransferase activity"/>
    <property type="evidence" value="ECO:0007669"/>
    <property type="project" value="UniProtKB-EC"/>
</dbReference>
<dbReference type="InterPro" id="IPR003043">
    <property type="entry name" value="Uropor_MeTrfase_CS"/>
</dbReference>
<dbReference type="EC" id="2.1.1.130" evidence="10"/>
<dbReference type="InterPro" id="IPR012382">
    <property type="entry name" value="CobI/CbiL"/>
</dbReference>
<evidence type="ECO:0000256" key="8">
    <source>
        <dbReference type="RuleBase" id="RU003960"/>
    </source>
</evidence>
<dbReference type="PIRSF" id="PIRSF036427">
    <property type="entry name" value="Precrrn-2_mtase"/>
    <property type="match status" value="1"/>
</dbReference>
<comment type="caution">
    <text evidence="10">The sequence shown here is derived from an EMBL/GenBank/DDBJ whole genome shotgun (WGS) entry which is preliminary data.</text>
</comment>
<dbReference type="InterPro" id="IPR006364">
    <property type="entry name" value="CobI/CbiL/CobIJ_dom"/>
</dbReference>
<dbReference type="Pfam" id="PF00590">
    <property type="entry name" value="TP_methylase"/>
    <property type="match status" value="1"/>
</dbReference>
<keyword evidence="3" id="KW-0169">Cobalamin biosynthesis</keyword>
<dbReference type="Gene3D" id="3.40.1010.10">
    <property type="entry name" value="Cobalt-precorrin-4 Transmethylase, Domain 1"/>
    <property type="match status" value="1"/>
</dbReference>
<evidence type="ECO:0000259" key="9">
    <source>
        <dbReference type="Pfam" id="PF00590"/>
    </source>
</evidence>
<dbReference type="NCBIfam" id="TIGR01467">
    <property type="entry name" value="cobI_cbiL"/>
    <property type="match status" value="1"/>
</dbReference>
<keyword evidence="4 8" id="KW-0489">Methyltransferase</keyword>
<accession>A0A839IYC4</accession>
<keyword evidence="11" id="KW-1185">Reference proteome</keyword>